<protein>
    <submittedName>
        <fullName evidence="1">Uncharacterized protein</fullName>
    </submittedName>
</protein>
<evidence type="ECO:0000313" key="1">
    <source>
        <dbReference type="EMBL" id="MBB5017541.1"/>
    </source>
</evidence>
<sequence length="57" mass="6653">MIRSFQFRRHTFRCLAVRGRLQPLPYFIGQPPATSDNSLYASPFRPTMPPWHSAFVT</sequence>
<dbReference type="Proteomes" id="UP000575898">
    <property type="component" value="Unassembled WGS sequence"/>
</dbReference>
<dbReference type="EMBL" id="JACHHY010000004">
    <property type="protein sequence ID" value="MBB5017541.1"/>
    <property type="molecule type" value="Genomic_DNA"/>
</dbReference>
<dbReference type="AlphaFoldDB" id="A0A840MQL8"/>
<comment type="caution">
    <text evidence="1">The sequence shown here is derived from an EMBL/GenBank/DDBJ whole genome shotgun (WGS) entry which is preliminary data.</text>
</comment>
<keyword evidence="2" id="KW-1185">Reference proteome</keyword>
<reference evidence="1 2" key="1">
    <citation type="submission" date="2020-08" db="EMBL/GenBank/DDBJ databases">
        <title>Genomic Encyclopedia of Type Strains, Phase IV (KMG-IV): sequencing the most valuable type-strain genomes for metagenomic binning, comparative biology and taxonomic classification.</title>
        <authorList>
            <person name="Goeker M."/>
        </authorList>
    </citation>
    <scope>NUCLEOTIDE SEQUENCE [LARGE SCALE GENOMIC DNA]</scope>
    <source>
        <strain evidence="1 2">DSM 27165</strain>
    </source>
</reference>
<name>A0A840MQL8_9PROT</name>
<organism evidence="1 2">
    <name type="scientific">Chitinivorax tropicus</name>
    <dbReference type="NCBI Taxonomy" id="714531"/>
    <lineage>
        <taxon>Bacteria</taxon>
        <taxon>Pseudomonadati</taxon>
        <taxon>Pseudomonadota</taxon>
        <taxon>Betaproteobacteria</taxon>
        <taxon>Chitinivorax</taxon>
    </lineage>
</organism>
<accession>A0A840MQL8</accession>
<proteinExistence type="predicted"/>
<evidence type="ECO:0000313" key="2">
    <source>
        <dbReference type="Proteomes" id="UP000575898"/>
    </source>
</evidence>
<gene>
    <name evidence="1" type="ORF">HNQ59_000810</name>
</gene>